<gene>
    <name evidence="2" type="primary">ORF111744</name>
</gene>
<dbReference type="EMBL" id="HACG01031890">
    <property type="protein sequence ID" value="CEK78755.1"/>
    <property type="molecule type" value="Transcribed_RNA"/>
</dbReference>
<proteinExistence type="predicted"/>
<feature type="non-terminal residue" evidence="2">
    <location>
        <position position="1"/>
    </location>
</feature>
<dbReference type="AlphaFoldDB" id="A0A0B7AFQ3"/>
<name>A0A0B7AFQ3_9EUPU</name>
<accession>A0A0B7AFQ3</accession>
<evidence type="ECO:0000313" key="2">
    <source>
        <dbReference type="EMBL" id="CEK78755.1"/>
    </source>
</evidence>
<reference evidence="2" key="1">
    <citation type="submission" date="2014-12" db="EMBL/GenBank/DDBJ databases">
        <title>Insight into the proteome of Arion vulgaris.</title>
        <authorList>
            <person name="Aradska J."/>
            <person name="Bulat T."/>
            <person name="Smidak R."/>
            <person name="Sarate P."/>
            <person name="Gangsoo J."/>
            <person name="Sialana F."/>
            <person name="Bilban M."/>
            <person name="Lubec G."/>
        </authorList>
    </citation>
    <scope>NUCLEOTIDE SEQUENCE</scope>
    <source>
        <tissue evidence="2">Skin</tissue>
    </source>
</reference>
<sequence>ARWLNNLHSAPQASSSICTTGNSKLIQIIGSIQHLHWCLHPTGSGEETKEHPHPSSAPRQ</sequence>
<protein>
    <submittedName>
        <fullName evidence="2">Uncharacterized protein</fullName>
    </submittedName>
</protein>
<feature type="region of interest" description="Disordered" evidence="1">
    <location>
        <begin position="41"/>
        <end position="60"/>
    </location>
</feature>
<organism evidence="2">
    <name type="scientific">Arion vulgaris</name>
    <dbReference type="NCBI Taxonomy" id="1028688"/>
    <lineage>
        <taxon>Eukaryota</taxon>
        <taxon>Metazoa</taxon>
        <taxon>Spiralia</taxon>
        <taxon>Lophotrochozoa</taxon>
        <taxon>Mollusca</taxon>
        <taxon>Gastropoda</taxon>
        <taxon>Heterobranchia</taxon>
        <taxon>Euthyneura</taxon>
        <taxon>Panpulmonata</taxon>
        <taxon>Eupulmonata</taxon>
        <taxon>Stylommatophora</taxon>
        <taxon>Helicina</taxon>
        <taxon>Arionoidea</taxon>
        <taxon>Arionidae</taxon>
        <taxon>Arion</taxon>
    </lineage>
</organism>
<evidence type="ECO:0000256" key="1">
    <source>
        <dbReference type="SAM" id="MobiDB-lite"/>
    </source>
</evidence>